<proteinExistence type="predicted"/>
<evidence type="ECO:0000256" key="1">
    <source>
        <dbReference type="SAM" id="MobiDB-lite"/>
    </source>
</evidence>
<protein>
    <submittedName>
        <fullName evidence="2">Uncharacterized protein</fullName>
    </submittedName>
</protein>
<feature type="region of interest" description="Disordered" evidence="1">
    <location>
        <begin position="1"/>
        <end position="23"/>
    </location>
</feature>
<dbReference type="EMBL" id="GBXM01039992">
    <property type="protein sequence ID" value="JAH68585.1"/>
    <property type="molecule type" value="Transcribed_RNA"/>
</dbReference>
<dbReference type="AlphaFoldDB" id="A0A0E9UTP6"/>
<accession>A0A0E9UTP6</accession>
<reference evidence="2" key="1">
    <citation type="submission" date="2014-11" db="EMBL/GenBank/DDBJ databases">
        <authorList>
            <person name="Amaro Gonzalez C."/>
        </authorList>
    </citation>
    <scope>NUCLEOTIDE SEQUENCE</scope>
</reference>
<sequence length="56" mass="5587">MTPSTAVTMTRGGTGTTSSNTLEGGIALSKTRVTMATGTMVTAATVGIDKPKNILS</sequence>
<organism evidence="2">
    <name type="scientific">Anguilla anguilla</name>
    <name type="common">European freshwater eel</name>
    <name type="synonym">Muraena anguilla</name>
    <dbReference type="NCBI Taxonomy" id="7936"/>
    <lineage>
        <taxon>Eukaryota</taxon>
        <taxon>Metazoa</taxon>
        <taxon>Chordata</taxon>
        <taxon>Craniata</taxon>
        <taxon>Vertebrata</taxon>
        <taxon>Euteleostomi</taxon>
        <taxon>Actinopterygii</taxon>
        <taxon>Neopterygii</taxon>
        <taxon>Teleostei</taxon>
        <taxon>Anguilliformes</taxon>
        <taxon>Anguillidae</taxon>
        <taxon>Anguilla</taxon>
    </lineage>
</organism>
<reference evidence="2" key="2">
    <citation type="journal article" date="2015" name="Fish Shellfish Immunol.">
        <title>Early steps in the European eel (Anguilla anguilla)-Vibrio vulnificus interaction in the gills: Role of the RtxA13 toxin.</title>
        <authorList>
            <person name="Callol A."/>
            <person name="Pajuelo D."/>
            <person name="Ebbesson L."/>
            <person name="Teles M."/>
            <person name="MacKenzie S."/>
            <person name="Amaro C."/>
        </authorList>
    </citation>
    <scope>NUCLEOTIDE SEQUENCE</scope>
</reference>
<name>A0A0E9UTP6_ANGAN</name>
<evidence type="ECO:0000313" key="2">
    <source>
        <dbReference type="EMBL" id="JAH68585.1"/>
    </source>
</evidence>